<reference evidence="2" key="1">
    <citation type="journal article" date="2019" name="Beilstein J. Org. Chem.">
        <title>Nanangenines: drimane sesquiterpenoids as the dominant metabolite cohort of a novel Australian fungus, Aspergillus nanangensis.</title>
        <authorList>
            <person name="Lacey H.J."/>
            <person name="Gilchrist C.L.M."/>
            <person name="Crombie A."/>
            <person name="Kalaitzis J.A."/>
            <person name="Vuong D."/>
            <person name="Rutledge P.J."/>
            <person name="Turner P."/>
            <person name="Pitt J.I."/>
            <person name="Lacey E."/>
            <person name="Chooi Y.H."/>
            <person name="Piggott A.M."/>
        </authorList>
    </citation>
    <scope>NUCLEOTIDE SEQUENCE</scope>
    <source>
        <strain evidence="2">MST-FP2251</strain>
    </source>
</reference>
<evidence type="ECO:0000256" key="1">
    <source>
        <dbReference type="SAM" id="MobiDB-lite"/>
    </source>
</evidence>
<organism evidence="2 3">
    <name type="scientific">Aspergillus nanangensis</name>
    <dbReference type="NCBI Taxonomy" id="2582783"/>
    <lineage>
        <taxon>Eukaryota</taxon>
        <taxon>Fungi</taxon>
        <taxon>Dikarya</taxon>
        <taxon>Ascomycota</taxon>
        <taxon>Pezizomycotina</taxon>
        <taxon>Eurotiomycetes</taxon>
        <taxon>Eurotiomycetidae</taxon>
        <taxon>Eurotiales</taxon>
        <taxon>Aspergillaceae</taxon>
        <taxon>Aspergillus</taxon>
        <taxon>Aspergillus subgen. Circumdati</taxon>
    </lineage>
</organism>
<dbReference type="EMBL" id="VCAU01000132">
    <property type="protein sequence ID" value="KAF9884133.1"/>
    <property type="molecule type" value="Genomic_DNA"/>
</dbReference>
<dbReference type="Proteomes" id="UP001194746">
    <property type="component" value="Unassembled WGS sequence"/>
</dbReference>
<feature type="region of interest" description="Disordered" evidence="1">
    <location>
        <begin position="130"/>
        <end position="153"/>
    </location>
</feature>
<gene>
    <name evidence="2" type="ORF">FE257_002254</name>
</gene>
<evidence type="ECO:0000313" key="3">
    <source>
        <dbReference type="Proteomes" id="UP001194746"/>
    </source>
</evidence>
<feature type="compositionally biased region" description="Basic and acidic residues" evidence="1">
    <location>
        <begin position="55"/>
        <end position="65"/>
    </location>
</feature>
<comment type="caution">
    <text evidence="2">The sequence shown here is derived from an EMBL/GenBank/DDBJ whole genome shotgun (WGS) entry which is preliminary data.</text>
</comment>
<reference evidence="2" key="2">
    <citation type="submission" date="2020-02" db="EMBL/GenBank/DDBJ databases">
        <authorList>
            <person name="Gilchrist C.L.M."/>
            <person name="Chooi Y.-H."/>
        </authorList>
    </citation>
    <scope>NUCLEOTIDE SEQUENCE</scope>
    <source>
        <strain evidence="2">MST-FP2251</strain>
    </source>
</reference>
<feature type="region of interest" description="Disordered" evidence="1">
    <location>
        <begin position="381"/>
        <end position="405"/>
    </location>
</feature>
<evidence type="ECO:0000313" key="2">
    <source>
        <dbReference type="EMBL" id="KAF9884133.1"/>
    </source>
</evidence>
<proteinExistence type="predicted"/>
<sequence>MRLRSVIRPPQRYLSGDFETPFTNSVIQRRREQPASPYVEYDPNQPPAAFPTLDHPQKPKNGEAKRKAKPQKSRQDTAQSTKRVKFNLENTPLAPTVNYAASNHKTNPIYRENMALMANASESSMDVDMEDSDVESTDTGNEASPISSPDSRRCILTSHAPSKSIYVACDPQWSDISPQLQTEIFQNLLRYNTHTTVCRMLDLTAEEQQAIKCHLSNRDKQMKSEGLQLKDMRERQLNMLLREDNSVRHKGIPVDLVFRKISRQSTCPSFENHVLDYFSFQNNDDHIGDFSKAVRFLQKRGIDPSITGEWSNSASAVPTSESVSSASSETWDSDEDRLVSLSPRPTENYQGSNVIDRESTLSKVASINNFGRASIRSPEWLTLENPQSTEDADSISGSTEDDDSISGSVRMVRFIHDPPRATQIENSEQRYVQPSALIKPSAQQTDSIGSYPETIIEPRRTSMPIVPSTPMSPSKLMPDDVWESGDFGNENPSLLEYTTSPGMIHLGDTSWYVPETQAENHTPTYSPITPPDSADSASFTLPSAGADIENEVIEMEDSEMEDIQIEIEDLGIEDIEIEGLALEIIEIGDTEIEIEDLRTEFITIEDNETIVIEDDDDEMVLVG</sequence>
<protein>
    <submittedName>
        <fullName evidence="2">Uncharacterized protein</fullName>
    </submittedName>
</protein>
<name>A0AAD4CE19_ASPNN</name>
<feature type="compositionally biased region" description="Polar residues" evidence="1">
    <location>
        <begin position="140"/>
        <end position="149"/>
    </location>
</feature>
<feature type="region of interest" description="Disordered" evidence="1">
    <location>
        <begin position="1"/>
        <end position="89"/>
    </location>
</feature>
<feature type="compositionally biased region" description="Low complexity" evidence="1">
    <location>
        <begin position="313"/>
        <end position="330"/>
    </location>
</feature>
<dbReference type="AlphaFoldDB" id="A0AAD4CE19"/>
<accession>A0AAD4CE19</accession>
<keyword evidence="3" id="KW-1185">Reference proteome</keyword>
<feature type="region of interest" description="Disordered" evidence="1">
    <location>
        <begin position="307"/>
        <end position="351"/>
    </location>
</feature>